<accession>A0A4Q7P863</accession>
<dbReference type="AlphaFoldDB" id="A0A4Q7P863"/>
<organism evidence="1 2">
    <name type="scientific">Cecembia calidifontis</name>
    <dbReference type="NCBI Taxonomy" id="1187080"/>
    <lineage>
        <taxon>Bacteria</taxon>
        <taxon>Pseudomonadati</taxon>
        <taxon>Bacteroidota</taxon>
        <taxon>Cytophagia</taxon>
        <taxon>Cytophagales</taxon>
        <taxon>Cyclobacteriaceae</taxon>
        <taxon>Cecembia</taxon>
    </lineage>
</organism>
<reference evidence="1 2" key="1">
    <citation type="submission" date="2019-02" db="EMBL/GenBank/DDBJ databases">
        <title>Genomic Encyclopedia of Archaeal and Bacterial Type Strains, Phase II (KMG-II): from individual species to whole genera.</title>
        <authorList>
            <person name="Goeker M."/>
        </authorList>
    </citation>
    <scope>NUCLEOTIDE SEQUENCE [LARGE SCALE GENOMIC DNA]</scope>
    <source>
        <strain evidence="1 2">DSM 21411</strain>
    </source>
</reference>
<dbReference type="OrthoDB" id="839740at2"/>
<dbReference type="Proteomes" id="UP000292209">
    <property type="component" value="Unassembled WGS sequence"/>
</dbReference>
<keyword evidence="2" id="KW-1185">Reference proteome</keyword>
<evidence type="ECO:0000313" key="2">
    <source>
        <dbReference type="Proteomes" id="UP000292209"/>
    </source>
</evidence>
<gene>
    <name evidence="1" type="ORF">BC751_1602</name>
</gene>
<comment type="caution">
    <text evidence="1">The sequence shown here is derived from an EMBL/GenBank/DDBJ whole genome shotgun (WGS) entry which is preliminary data.</text>
</comment>
<protein>
    <recommendedName>
        <fullName evidence="3">SprT-like family protein</fullName>
    </recommendedName>
</protein>
<evidence type="ECO:0000313" key="1">
    <source>
        <dbReference type="EMBL" id="RZS96047.1"/>
    </source>
</evidence>
<name>A0A4Q7P863_9BACT</name>
<proteinExistence type="predicted"/>
<dbReference type="EMBL" id="SGXG01000001">
    <property type="protein sequence ID" value="RZS96047.1"/>
    <property type="molecule type" value="Genomic_DNA"/>
</dbReference>
<evidence type="ECO:0008006" key="3">
    <source>
        <dbReference type="Google" id="ProtNLM"/>
    </source>
</evidence>
<sequence length="409" mass="45736">MYARIQAELEVYPYWESSKYLVDEQILIVAAHRKVQATYAHEYLRRIVFKFDASGQVIKGGVLEMSTKEENLLLINEDILIEGFLNGIKSPKVTYLWSDFASRLVDGLQANGLSVERSLDRFLQSNTDISNFNFENCIDWYWVYSNGYEEYSHTTCGSSCEGNTQDACLDDGQNGGVGGNGLETEEEEEIDMEVLSDCHKDIIKKLIGSSQQEFKRIFEKFNGNQPVPGNYNVKFQYGTCPLGATACTSKNIQDGWATITISQSVNQNATDLSFARTMLHETLHAYLIFEQNYPSGCDLNCLLNNYISKYGGNNLNPAHHNLYVETKFLNDIATELRNYAAGAGYNVNTLGDQFFKDMAWGGLHETNLFKAKPISEQNRINARVKAELTGGSHTYGSSSASPIGITACD</sequence>